<dbReference type="InterPro" id="IPR007219">
    <property type="entry name" value="XnlR_reg_dom"/>
</dbReference>
<organism evidence="8 9">
    <name type="scientific">Macrophomina phaseolina</name>
    <dbReference type="NCBI Taxonomy" id="35725"/>
    <lineage>
        <taxon>Eukaryota</taxon>
        <taxon>Fungi</taxon>
        <taxon>Dikarya</taxon>
        <taxon>Ascomycota</taxon>
        <taxon>Pezizomycotina</taxon>
        <taxon>Dothideomycetes</taxon>
        <taxon>Dothideomycetes incertae sedis</taxon>
        <taxon>Botryosphaeriales</taxon>
        <taxon>Botryosphaeriaceae</taxon>
        <taxon>Macrophomina</taxon>
    </lineage>
</organism>
<dbReference type="Proteomes" id="UP000774617">
    <property type="component" value="Unassembled WGS sequence"/>
</dbReference>
<evidence type="ECO:0000256" key="1">
    <source>
        <dbReference type="ARBA" id="ARBA00004123"/>
    </source>
</evidence>
<dbReference type="Pfam" id="PF04082">
    <property type="entry name" value="Fungal_trans"/>
    <property type="match status" value="1"/>
</dbReference>
<sequence>MEVGSFGGGGYFDIEFHDYRTRGELSDGEAVRASLFTASMPPARAHPQSSPSLDLSHNDSAQSCRPGCSLQEEILFADVSPDSEGEGHPLDHKPCLGPDVLWSKEWESVMCCDTSTLGPLVFLDAHMEDRETKKTAALISNRLLMKVKQSASDRGSSGIPQTLGGPETQHCDNFDRSIQAFFAHYHWYSPFVKREEFELGLRDFLICPANAPVPLVALIHGVLAIGSTLLSQREYDAGGASTVHPSTYMGYFREGLRQWERLKKRQPSVMKAQALTALLIFASRLCDTDTTRALLTDAAHTLRLLGFYHSRTATPPAHSEEEAECLRTIFWIVYSIEKPFAMRFGLPMMIDDDFIVLPPPVKRRGNAQSNAFIDNTGWEVIRYRYARLCALIVKALYSRNSLRQSPQGTLRSLASLRKTLESWRESLPGSYQSGSPTHGADRIRLEVTLQYLEAMMAIHRWAVWWKASIPTTALSQYSSSVRESTDAAKDVLRLTQTVEVHHPDLDWPLIHIPLLATTILFIAVIKPNGNQSDLAYLGLACGLFGRLATNQRGSFDFFADVNHISALAHRILYTSSGTSLPSSISSSYSTDILDSPVDTRSHSNSVNNSTNLFPGGPAGHPLSNSGATGLLTPDDLSSSVHLETALSLSATSSASDFSTGNGNNGSFLSPPGLSIGDMTPDELMALIESTTGQQGREVRTTR</sequence>
<evidence type="ECO:0000313" key="8">
    <source>
        <dbReference type="EMBL" id="KAH7045246.1"/>
    </source>
</evidence>
<gene>
    <name evidence="8" type="ORF">B0J12DRAFT_153656</name>
</gene>
<reference evidence="8 9" key="1">
    <citation type="journal article" date="2021" name="Nat. Commun.">
        <title>Genetic determinants of endophytism in the Arabidopsis root mycobiome.</title>
        <authorList>
            <person name="Mesny F."/>
            <person name="Miyauchi S."/>
            <person name="Thiergart T."/>
            <person name="Pickel B."/>
            <person name="Atanasova L."/>
            <person name="Karlsson M."/>
            <person name="Huettel B."/>
            <person name="Barry K.W."/>
            <person name="Haridas S."/>
            <person name="Chen C."/>
            <person name="Bauer D."/>
            <person name="Andreopoulos W."/>
            <person name="Pangilinan J."/>
            <person name="LaButti K."/>
            <person name="Riley R."/>
            <person name="Lipzen A."/>
            <person name="Clum A."/>
            <person name="Drula E."/>
            <person name="Henrissat B."/>
            <person name="Kohler A."/>
            <person name="Grigoriev I.V."/>
            <person name="Martin F.M."/>
            <person name="Hacquard S."/>
        </authorList>
    </citation>
    <scope>NUCLEOTIDE SEQUENCE [LARGE SCALE GENOMIC DNA]</scope>
    <source>
        <strain evidence="8 9">MPI-SDFR-AT-0080</strain>
    </source>
</reference>
<feature type="region of interest" description="Disordered" evidence="6">
    <location>
        <begin position="596"/>
        <end position="630"/>
    </location>
</feature>
<name>A0ABQ8G863_9PEZI</name>
<dbReference type="PANTHER" id="PTHR46910:SF37">
    <property type="entry name" value="ZN(II)2CYS6 TRANSCRIPTION FACTOR (EUROFUNG)"/>
    <property type="match status" value="1"/>
</dbReference>
<feature type="domain" description="Xylanolytic transcriptional activator regulatory" evidence="7">
    <location>
        <begin position="178"/>
        <end position="424"/>
    </location>
</feature>
<evidence type="ECO:0000256" key="6">
    <source>
        <dbReference type="SAM" id="MobiDB-lite"/>
    </source>
</evidence>
<keyword evidence="5" id="KW-0539">Nucleus</keyword>
<dbReference type="EMBL" id="JAGTJR010000019">
    <property type="protein sequence ID" value="KAH7045246.1"/>
    <property type="molecule type" value="Genomic_DNA"/>
</dbReference>
<evidence type="ECO:0000259" key="7">
    <source>
        <dbReference type="Pfam" id="PF04082"/>
    </source>
</evidence>
<evidence type="ECO:0000256" key="4">
    <source>
        <dbReference type="ARBA" id="ARBA00023163"/>
    </source>
</evidence>
<evidence type="ECO:0000256" key="3">
    <source>
        <dbReference type="ARBA" id="ARBA00023125"/>
    </source>
</evidence>
<keyword evidence="2" id="KW-0805">Transcription regulation</keyword>
<keyword evidence="3" id="KW-0238">DNA-binding</keyword>
<dbReference type="InterPro" id="IPR050987">
    <property type="entry name" value="AtrR-like"/>
</dbReference>
<feature type="compositionally biased region" description="Polar residues" evidence="6">
    <location>
        <begin position="47"/>
        <end position="62"/>
    </location>
</feature>
<proteinExistence type="predicted"/>
<feature type="region of interest" description="Disordered" evidence="6">
    <location>
        <begin position="652"/>
        <end position="678"/>
    </location>
</feature>
<dbReference type="CDD" id="cd12148">
    <property type="entry name" value="fungal_TF_MHR"/>
    <property type="match status" value="1"/>
</dbReference>
<evidence type="ECO:0000256" key="2">
    <source>
        <dbReference type="ARBA" id="ARBA00023015"/>
    </source>
</evidence>
<keyword evidence="9" id="KW-1185">Reference proteome</keyword>
<protein>
    <recommendedName>
        <fullName evidence="7">Xylanolytic transcriptional activator regulatory domain-containing protein</fullName>
    </recommendedName>
</protein>
<evidence type="ECO:0000256" key="5">
    <source>
        <dbReference type="ARBA" id="ARBA00023242"/>
    </source>
</evidence>
<keyword evidence="4" id="KW-0804">Transcription</keyword>
<comment type="caution">
    <text evidence="8">The sequence shown here is derived from an EMBL/GenBank/DDBJ whole genome shotgun (WGS) entry which is preliminary data.</text>
</comment>
<accession>A0ABQ8G863</accession>
<feature type="region of interest" description="Disordered" evidence="6">
    <location>
        <begin position="41"/>
        <end position="62"/>
    </location>
</feature>
<dbReference type="PANTHER" id="PTHR46910">
    <property type="entry name" value="TRANSCRIPTION FACTOR PDR1"/>
    <property type="match status" value="1"/>
</dbReference>
<evidence type="ECO:0000313" key="9">
    <source>
        <dbReference type="Proteomes" id="UP000774617"/>
    </source>
</evidence>
<comment type="subcellular location">
    <subcellularLocation>
        <location evidence="1">Nucleus</location>
    </subcellularLocation>
</comment>
<feature type="compositionally biased region" description="Polar residues" evidence="6">
    <location>
        <begin position="602"/>
        <end position="612"/>
    </location>
</feature>